<comment type="subcellular location">
    <subcellularLocation>
        <location evidence="1">Cytoplasm</location>
    </subcellularLocation>
</comment>
<feature type="region of interest" description="Disordered" evidence="7">
    <location>
        <begin position="1"/>
        <end position="23"/>
    </location>
</feature>
<dbReference type="SUPFAM" id="SSF47072">
    <property type="entry name" value="Cysteine alpha-hairpin motif"/>
    <property type="match status" value="1"/>
</dbReference>
<dbReference type="AlphaFoldDB" id="A0A2I1EJQ7"/>
<feature type="domain" description="CHCH" evidence="8">
    <location>
        <begin position="30"/>
        <end position="63"/>
    </location>
</feature>
<dbReference type="InterPro" id="IPR009069">
    <property type="entry name" value="Cys_alpha_HP_mot_SF"/>
</dbReference>
<comment type="similarity">
    <text evidence="5">Belongs to the COX19 family.</text>
</comment>
<dbReference type="PROSITE" id="PS51808">
    <property type="entry name" value="CHCH"/>
    <property type="match status" value="1"/>
</dbReference>
<dbReference type="InterPro" id="IPR051383">
    <property type="entry name" value="COX19"/>
</dbReference>
<comment type="function">
    <text evidence="4">Required for the assembly of mitochondrial cytochrome c oxidase.</text>
</comment>
<dbReference type="GO" id="GO:0033617">
    <property type="term" value="P:mitochondrial respiratory chain complex IV assembly"/>
    <property type="evidence" value="ECO:0007669"/>
    <property type="project" value="TreeGrafter"/>
</dbReference>
<proteinExistence type="inferred from homology"/>
<dbReference type="VEuPathDB" id="FungiDB:FUN_023998"/>
<reference evidence="9 13" key="2">
    <citation type="submission" date="2017-09" db="EMBL/GenBank/DDBJ databases">
        <title>Extensive intraspecific genome diversity in a model arbuscular mycorrhizal fungus.</title>
        <authorList>
            <person name="Chen E.C."/>
            <person name="Morin E."/>
            <person name="Beaudet D."/>
            <person name="Noel J."/>
            <person name="Ndikumana S."/>
            <person name="Charron P."/>
            <person name="St-Onge C."/>
            <person name="Giorgi J."/>
            <person name="Grigoriev I.V."/>
            <person name="Roux C."/>
            <person name="Martin F.M."/>
            <person name="Corradi N."/>
        </authorList>
    </citation>
    <scope>NUCLEOTIDE SEQUENCE [LARGE SCALE GENOMIC DNA]</scope>
    <source>
        <strain evidence="9 13">A5</strain>
    </source>
</reference>
<accession>A0A2I1EJQ7</accession>
<evidence type="ECO:0000313" key="12">
    <source>
        <dbReference type="Proteomes" id="UP000232688"/>
    </source>
</evidence>
<dbReference type="EMBL" id="LLXH01000099">
    <property type="protein sequence ID" value="PKC73095.1"/>
    <property type="molecule type" value="Genomic_DNA"/>
</dbReference>
<evidence type="ECO:0000256" key="6">
    <source>
        <dbReference type="ARBA" id="ARBA00039385"/>
    </source>
</evidence>
<organism evidence="11 14">
    <name type="scientific">Rhizophagus irregularis</name>
    <dbReference type="NCBI Taxonomy" id="588596"/>
    <lineage>
        <taxon>Eukaryota</taxon>
        <taxon>Fungi</taxon>
        <taxon>Fungi incertae sedis</taxon>
        <taxon>Mucoromycota</taxon>
        <taxon>Glomeromycotina</taxon>
        <taxon>Glomeromycetes</taxon>
        <taxon>Glomerales</taxon>
        <taxon>Glomeraceae</taxon>
        <taxon>Rhizophagus</taxon>
    </lineage>
</organism>
<evidence type="ECO:0000256" key="3">
    <source>
        <dbReference type="ARBA" id="ARBA00023157"/>
    </source>
</evidence>
<dbReference type="VEuPathDB" id="FungiDB:RhiirFUN_004743"/>
<comment type="caution">
    <text evidence="11">The sequence shown here is derived from an EMBL/GenBank/DDBJ whole genome shotgun (WGS) entry which is preliminary data.</text>
</comment>
<reference evidence="12 14" key="3">
    <citation type="submission" date="2017-10" db="EMBL/GenBank/DDBJ databases">
        <title>Extensive intraspecific genome diversity in a model arbuscular mycorrhizal fungus.</title>
        <authorList>
            <person name="Chen E.C.H."/>
            <person name="Morin E."/>
            <person name="Baudet D."/>
            <person name="Noel J."/>
            <person name="Ndikumana S."/>
            <person name="Charron P."/>
            <person name="St-Onge C."/>
            <person name="Giorgi J."/>
            <person name="Grigoriev I.V."/>
            <person name="Roux C."/>
            <person name="Martin F.M."/>
            <person name="Corradi N."/>
        </authorList>
    </citation>
    <scope>NUCLEOTIDE SEQUENCE [LARGE SCALE GENOMIC DNA]</scope>
    <source>
        <strain evidence="10 12">A1</strain>
        <strain evidence="11 14">C2</strain>
    </source>
</reference>
<dbReference type="SMR" id="A0A2I1EJQ7"/>
<sequence length="89" mass="10326">MSFGRPPNISTFKPTPPEKGSFPLDHEGECKQFVKEYLECLKKNQGNNGNCRHLSKTYLKCRMDKGLMTPEEMKNLGFQDDEIKRTEEK</sequence>
<evidence type="ECO:0000313" key="9">
    <source>
        <dbReference type="EMBL" id="PKC15264.1"/>
    </source>
</evidence>
<evidence type="ECO:0000256" key="1">
    <source>
        <dbReference type="ARBA" id="ARBA00004496"/>
    </source>
</evidence>
<evidence type="ECO:0000256" key="4">
    <source>
        <dbReference type="ARBA" id="ARBA00037279"/>
    </source>
</evidence>
<keyword evidence="3" id="KW-1015">Disulfide bond</keyword>
<evidence type="ECO:0000256" key="2">
    <source>
        <dbReference type="ARBA" id="ARBA00022490"/>
    </source>
</evidence>
<dbReference type="PANTHER" id="PTHR21107:SF2">
    <property type="entry name" value="CYTOCHROME C OXIDASE ASSEMBLY PROTEIN COX19"/>
    <property type="match status" value="1"/>
</dbReference>
<dbReference type="PANTHER" id="PTHR21107">
    <property type="entry name" value="CYTOCHROME C OXIDASE ASSEMBLY PROTEIN COX19"/>
    <property type="match status" value="1"/>
</dbReference>
<reference evidence="13 14" key="1">
    <citation type="submission" date="2016-04" db="EMBL/GenBank/DDBJ databases">
        <title>Genome analyses suggest a sexual origin of heterokaryosis in a supposedly ancient asexual fungus.</title>
        <authorList>
            <person name="Ropars J."/>
            <person name="Sedzielewska K."/>
            <person name="Noel J."/>
            <person name="Charron P."/>
            <person name="Farinelli L."/>
            <person name="Marton T."/>
            <person name="Kruger M."/>
            <person name="Pelin A."/>
            <person name="Brachmann A."/>
            <person name="Corradi N."/>
        </authorList>
    </citation>
    <scope>NUCLEOTIDE SEQUENCE [LARGE SCALE GENOMIC DNA]</scope>
    <source>
        <strain evidence="9 13">A5</strain>
        <strain evidence="11 14">C2</strain>
    </source>
</reference>
<dbReference type="VEuPathDB" id="FungiDB:RhiirA1_411005"/>
<dbReference type="InterPro" id="IPR010625">
    <property type="entry name" value="CHCH"/>
</dbReference>
<protein>
    <recommendedName>
        <fullName evidence="6">Cytochrome c oxidase assembly protein COX19</fullName>
    </recommendedName>
</protein>
<keyword evidence="2" id="KW-0963">Cytoplasm</keyword>
<dbReference type="EMBL" id="LLXJ01000096">
    <property type="protein sequence ID" value="PKC15264.1"/>
    <property type="molecule type" value="Genomic_DNA"/>
</dbReference>
<evidence type="ECO:0000313" key="14">
    <source>
        <dbReference type="Proteomes" id="UP000233469"/>
    </source>
</evidence>
<dbReference type="Proteomes" id="UP000232722">
    <property type="component" value="Unassembled WGS sequence"/>
</dbReference>
<evidence type="ECO:0000259" key="8">
    <source>
        <dbReference type="Pfam" id="PF06747"/>
    </source>
</evidence>
<dbReference type="OrthoDB" id="268594at2759"/>
<evidence type="ECO:0000313" key="11">
    <source>
        <dbReference type="EMBL" id="PKK70365.1"/>
    </source>
</evidence>
<reference evidence="10 12" key="4">
    <citation type="submission" date="2017-10" db="EMBL/GenBank/DDBJ databases">
        <title>Genome analyses suggest a sexual origin of heterokaryosis in a supposedly ancient asexual fungus.</title>
        <authorList>
            <person name="Corradi N."/>
            <person name="Sedzielewska K."/>
            <person name="Noel J."/>
            <person name="Charron P."/>
            <person name="Farinelli L."/>
            <person name="Marton T."/>
            <person name="Kruger M."/>
            <person name="Pelin A."/>
            <person name="Brachmann A."/>
            <person name="Corradi N."/>
        </authorList>
    </citation>
    <scope>NUCLEOTIDE SEQUENCE [LARGE SCALE GENOMIC DNA]</scope>
    <source>
        <strain evidence="10 12">A1</strain>
    </source>
</reference>
<evidence type="ECO:0000256" key="5">
    <source>
        <dbReference type="ARBA" id="ARBA00038223"/>
    </source>
</evidence>
<evidence type="ECO:0000256" key="7">
    <source>
        <dbReference type="SAM" id="MobiDB-lite"/>
    </source>
</evidence>
<dbReference type="GO" id="GO:0005758">
    <property type="term" value="C:mitochondrial intermembrane space"/>
    <property type="evidence" value="ECO:0007669"/>
    <property type="project" value="TreeGrafter"/>
</dbReference>
<gene>
    <name evidence="10" type="ORF">RhiirA1_411005</name>
    <name evidence="9" type="ORF">RhiirA5_349289</name>
    <name evidence="11" type="ORF">RhiirC2_746617</name>
</gene>
<dbReference type="Pfam" id="PF06747">
    <property type="entry name" value="CHCH"/>
    <property type="match status" value="1"/>
</dbReference>
<evidence type="ECO:0000313" key="13">
    <source>
        <dbReference type="Proteomes" id="UP000232722"/>
    </source>
</evidence>
<dbReference type="Proteomes" id="UP000232688">
    <property type="component" value="Unassembled WGS sequence"/>
</dbReference>
<dbReference type="Proteomes" id="UP000233469">
    <property type="component" value="Unassembled WGS sequence"/>
</dbReference>
<dbReference type="EMBL" id="LLXL01000625">
    <property type="protein sequence ID" value="PKK70365.1"/>
    <property type="molecule type" value="Genomic_DNA"/>
</dbReference>
<evidence type="ECO:0000313" key="10">
    <source>
        <dbReference type="EMBL" id="PKC73095.1"/>
    </source>
</evidence>
<name>A0A2I1EJQ7_9GLOM</name>